<dbReference type="EMBL" id="WXYQ01000001">
    <property type="protein sequence ID" value="NBG94380.1"/>
    <property type="molecule type" value="Genomic_DNA"/>
</dbReference>
<proteinExistence type="predicted"/>
<keyword evidence="3" id="KW-1185">Reference proteome</keyword>
<evidence type="ECO:0000313" key="2">
    <source>
        <dbReference type="EMBL" id="NBG94380.1"/>
    </source>
</evidence>
<dbReference type="GeneID" id="300656437"/>
<keyword evidence="1" id="KW-1133">Transmembrane helix</keyword>
<protein>
    <submittedName>
        <fullName evidence="2">Uncharacterized protein</fullName>
    </submittedName>
</protein>
<dbReference type="OrthoDB" id="9888576at2"/>
<feature type="transmembrane region" description="Helical" evidence="1">
    <location>
        <begin position="56"/>
        <end position="78"/>
    </location>
</feature>
<keyword evidence="1" id="KW-0472">Membrane</keyword>
<organism evidence="2 3">
    <name type="scientific">Pyruvatibacter mobilis</name>
    <dbReference type="NCBI Taxonomy" id="1712261"/>
    <lineage>
        <taxon>Bacteria</taxon>
        <taxon>Pseudomonadati</taxon>
        <taxon>Pseudomonadota</taxon>
        <taxon>Alphaproteobacteria</taxon>
        <taxon>Hyphomicrobiales</taxon>
        <taxon>Parvibaculaceae</taxon>
        <taxon>Pyruvatibacter</taxon>
    </lineage>
</organism>
<comment type="caution">
    <text evidence="2">The sequence shown here is derived from an EMBL/GenBank/DDBJ whole genome shotgun (WGS) entry which is preliminary data.</text>
</comment>
<dbReference type="AlphaFoldDB" id="A0A845Q823"/>
<name>A0A845Q823_9HYPH</name>
<dbReference type="Proteomes" id="UP000470384">
    <property type="component" value="Unassembled WGS sequence"/>
</dbReference>
<accession>A0A845Q823</accession>
<dbReference type="RefSeq" id="WP_027840567.1">
    <property type="nucleotide sequence ID" value="NZ_BMHN01000001.1"/>
</dbReference>
<keyword evidence="1" id="KW-0812">Transmembrane</keyword>
<reference evidence="2 3" key="1">
    <citation type="journal article" date="2016" name="Int. J. Syst. Evol. Microbiol.">
        <title>Pyruvatibacter mobilis gen. nov., sp. nov., a marine bacterium from the culture broth of Picochlorum sp. 122.</title>
        <authorList>
            <person name="Wang G."/>
            <person name="Tang M."/>
            <person name="Wu H."/>
            <person name="Dai S."/>
            <person name="Li T."/>
            <person name="Chen C."/>
            <person name="He H."/>
            <person name="Fan J."/>
            <person name="Xiang W."/>
            <person name="Li X."/>
        </authorList>
    </citation>
    <scope>NUCLEOTIDE SEQUENCE [LARGE SCALE GENOMIC DNA]</scope>
    <source>
        <strain evidence="2 3">GYP-11</strain>
    </source>
</reference>
<evidence type="ECO:0000313" key="3">
    <source>
        <dbReference type="Proteomes" id="UP000470384"/>
    </source>
</evidence>
<feature type="transmembrane region" description="Helical" evidence="1">
    <location>
        <begin position="85"/>
        <end position="106"/>
    </location>
</feature>
<evidence type="ECO:0000256" key="1">
    <source>
        <dbReference type="SAM" id="Phobius"/>
    </source>
</evidence>
<sequence>MRMVLGFIAAVIVIAVLGATSNALVNQGEMAAVGGQFSLGDRIGWIVHDITTFGPMLGVIMGVGLLIAFIVAGFVAQLAPGLRSIVYLVAGAVTVPVALYALGVAFPGGITPIASTRFMDGTIGLMIAGALAGLTYALIKRPA</sequence>
<feature type="transmembrane region" description="Helical" evidence="1">
    <location>
        <begin position="118"/>
        <end position="139"/>
    </location>
</feature>
<gene>
    <name evidence="2" type="ORF">GTQ45_01380</name>
</gene>